<keyword evidence="1" id="KW-0677">Repeat</keyword>
<dbReference type="GO" id="GO:0005886">
    <property type="term" value="C:plasma membrane"/>
    <property type="evidence" value="ECO:0007669"/>
    <property type="project" value="TreeGrafter"/>
</dbReference>
<name>A0A2G2VEE6_CAPBA</name>
<feature type="compositionally biased region" description="Basic and acidic residues" evidence="3">
    <location>
        <begin position="10"/>
        <end position="25"/>
    </location>
</feature>
<keyword evidence="4" id="KW-1133">Transmembrane helix</keyword>
<reference evidence="5 6" key="1">
    <citation type="journal article" date="2017" name="Genome Biol.">
        <title>New reference genome sequences of hot pepper reveal the massive evolution of plant disease-resistance genes by retroduplication.</title>
        <authorList>
            <person name="Kim S."/>
            <person name="Park J."/>
            <person name="Yeom S.I."/>
            <person name="Kim Y.M."/>
            <person name="Seo E."/>
            <person name="Kim K.T."/>
            <person name="Kim M.S."/>
            <person name="Lee J.M."/>
            <person name="Cheong K."/>
            <person name="Shin H.S."/>
            <person name="Kim S.B."/>
            <person name="Han K."/>
            <person name="Lee J."/>
            <person name="Park M."/>
            <person name="Lee H.A."/>
            <person name="Lee H.Y."/>
            <person name="Lee Y."/>
            <person name="Oh S."/>
            <person name="Lee J.H."/>
            <person name="Choi E."/>
            <person name="Choi E."/>
            <person name="Lee S.E."/>
            <person name="Jeon J."/>
            <person name="Kim H."/>
            <person name="Choi G."/>
            <person name="Song H."/>
            <person name="Lee J."/>
            <person name="Lee S.C."/>
            <person name="Kwon J.K."/>
            <person name="Lee H.Y."/>
            <person name="Koo N."/>
            <person name="Hong Y."/>
            <person name="Kim R.W."/>
            <person name="Kang W.H."/>
            <person name="Huh J.H."/>
            <person name="Kang B.C."/>
            <person name="Yang T.J."/>
            <person name="Lee Y.H."/>
            <person name="Bennetzen J.L."/>
            <person name="Choi D."/>
        </authorList>
    </citation>
    <scope>NUCLEOTIDE SEQUENCE [LARGE SCALE GENOMIC DNA]</scope>
    <source>
        <strain evidence="6">cv. PBC81</strain>
    </source>
</reference>
<dbReference type="EMBL" id="MLFT02000012">
    <property type="protein sequence ID" value="PHT31337.1"/>
    <property type="molecule type" value="Genomic_DNA"/>
</dbReference>
<evidence type="ECO:0000256" key="3">
    <source>
        <dbReference type="SAM" id="MobiDB-lite"/>
    </source>
</evidence>
<keyword evidence="6" id="KW-1185">Reference proteome</keyword>
<sequence length="439" mass="48635">MERQMSFGGGERKRGKDSPGKRGESPLHLAARAGNLGKVKEIFQKFEGKGIKGLLCQQNQEGETALYVAAENGNSLVVSEFLKYLDLKAASIVVNNGKNEKMESLLGENGKRFCVSRAALSMMGTPKLRYLAKIVDECADLICLNVVLGLSSVLTKIDDWSRSSPVVMEQWQEALSCIGDRGDLLCGSADDFVIPDVEGLNGFGVPGLNDFVVNVNEDEEDEEELADAGSVFDRPSWHFDDLVRLPSGSPEQYFFLAMVKANSNILQVYLTIGLSLSIIVLGGLFKFRVGLLSFIVFSGLCTPSRLGPTTRVEDFTLCDDYWEFFLFCWDALFRQRCYAIWCTLFILVVSGVFLLISFTVVLPLSYMWKVFVSQVLICLYVILFTQDMLYDYEVNLAHGLDDGCRHVFTFYSGIFTFLRRMLDLCFGVGVPSGGGGAVG</sequence>
<dbReference type="OrthoDB" id="1705772at2759"/>
<gene>
    <name evidence="5" type="ORF">CQW23_27674</name>
</gene>
<organism evidence="5 6">
    <name type="scientific">Capsicum baccatum</name>
    <name type="common">Peruvian pepper</name>
    <dbReference type="NCBI Taxonomy" id="33114"/>
    <lineage>
        <taxon>Eukaryota</taxon>
        <taxon>Viridiplantae</taxon>
        <taxon>Streptophyta</taxon>
        <taxon>Embryophyta</taxon>
        <taxon>Tracheophyta</taxon>
        <taxon>Spermatophyta</taxon>
        <taxon>Magnoliopsida</taxon>
        <taxon>eudicotyledons</taxon>
        <taxon>Gunneridae</taxon>
        <taxon>Pentapetalae</taxon>
        <taxon>asterids</taxon>
        <taxon>lamiids</taxon>
        <taxon>Solanales</taxon>
        <taxon>Solanaceae</taxon>
        <taxon>Solanoideae</taxon>
        <taxon>Capsiceae</taxon>
        <taxon>Capsicum</taxon>
    </lineage>
</organism>
<dbReference type="SMART" id="SM00248">
    <property type="entry name" value="ANK"/>
    <property type="match status" value="2"/>
</dbReference>
<accession>A0A2G2VEE6</accession>
<evidence type="ECO:0000256" key="4">
    <source>
        <dbReference type="SAM" id="Phobius"/>
    </source>
</evidence>
<feature type="transmembrane region" description="Helical" evidence="4">
    <location>
        <begin position="266"/>
        <end position="285"/>
    </location>
</feature>
<reference evidence="6" key="2">
    <citation type="journal article" date="2017" name="J. Anim. Genet.">
        <title>Multiple reference genome sequences of hot pepper reveal the massive evolution of plant disease resistance genes by retroduplication.</title>
        <authorList>
            <person name="Kim S."/>
            <person name="Park J."/>
            <person name="Yeom S.-I."/>
            <person name="Kim Y.-M."/>
            <person name="Seo E."/>
            <person name="Kim K.-T."/>
            <person name="Kim M.-S."/>
            <person name="Lee J.M."/>
            <person name="Cheong K."/>
            <person name="Shin H.-S."/>
            <person name="Kim S.-B."/>
            <person name="Han K."/>
            <person name="Lee J."/>
            <person name="Park M."/>
            <person name="Lee H.-A."/>
            <person name="Lee H.-Y."/>
            <person name="Lee Y."/>
            <person name="Oh S."/>
            <person name="Lee J.H."/>
            <person name="Choi E."/>
            <person name="Choi E."/>
            <person name="Lee S.E."/>
            <person name="Jeon J."/>
            <person name="Kim H."/>
            <person name="Choi G."/>
            <person name="Song H."/>
            <person name="Lee J."/>
            <person name="Lee S.-C."/>
            <person name="Kwon J.-K."/>
            <person name="Lee H.-Y."/>
            <person name="Koo N."/>
            <person name="Hong Y."/>
            <person name="Kim R.W."/>
            <person name="Kang W.-H."/>
            <person name="Huh J.H."/>
            <person name="Kang B.-C."/>
            <person name="Yang T.-J."/>
            <person name="Lee Y.-H."/>
            <person name="Bennetzen J.L."/>
            <person name="Choi D."/>
        </authorList>
    </citation>
    <scope>NUCLEOTIDE SEQUENCE [LARGE SCALE GENOMIC DNA]</scope>
    <source>
        <strain evidence="6">cv. PBC81</strain>
    </source>
</reference>
<keyword evidence="4" id="KW-0812">Transmembrane</keyword>
<feature type="transmembrane region" description="Helical" evidence="4">
    <location>
        <begin position="366"/>
        <end position="385"/>
    </location>
</feature>
<dbReference type="Gene3D" id="1.25.40.20">
    <property type="entry name" value="Ankyrin repeat-containing domain"/>
    <property type="match status" value="1"/>
</dbReference>
<dbReference type="PANTHER" id="PTHR24186:SF8">
    <property type="entry name" value="ANKYRIN REPEAT FAMILY PROTEIN"/>
    <property type="match status" value="1"/>
</dbReference>
<feature type="transmembrane region" description="Helical" evidence="4">
    <location>
        <begin position="338"/>
        <end position="360"/>
    </location>
</feature>
<dbReference type="PANTHER" id="PTHR24186">
    <property type="entry name" value="PROTEIN PHOSPHATASE 1 REGULATORY SUBUNIT"/>
    <property type="match status" value="1"/>
</dbReference>
<evidence type="ECO:0000313" key="5">
    <source>
        <dbReference type="EMBL" id="PHT31337.1"/>
    </source>
</evidence>
<evidence type="ECO:0000256" key="1">
    <source>
        <dbReference type="ARBA" id="ARBA00022737"/>
    </source>
</evidence>
<dbReference type="STRING" id="33114.A0A2G2VEE6"/>
<keyword evidence="4" id="KW-0472">Membrane</keyword>
<feature type="region of interest" description="Disordered" evidence="3">
    <location>
        <begin position="1"/>
        <end position="27"/>
    </location>
</feature>
<dbReference type="AlphaFoldDB" id="A0A2G2VEE6"/>
<evidence type="ECO:0000313" key="6">
    <source>
        <dbReference type="Proteomes" id="UP000224567"/>
    </source>
</evidence>
<dbReference type="SUPFAM" id="SSF48403">
    <property type="entry name" value="Ankyrin repeat"/>
    <property type="match status" value="1"/>
</dbReference>
<protein>
    <submittedName>
        <fullName evidence="5">Uncharacterized protein</fullName>
    </submittedName>
</protein>
<dbReference type="Pfam" id="PF12796">
    <property type="entry name" value="Ank_2"/>
    <property type="match status" value="1"/>
</dbReference>
<dbReference type="Proteomes" id="UP000224567">
    <property type="component" value="Unassembled WGS sequence"/>
</dbReference>
<keyword evidence="2" id="KW-0040">ANK repeat</keyword>
<comment type="caution">
    <text evidence="5">The sequence shown here is derived from an EMBL/GenBank/DDBJ whole genome shotgun (WGS) entry which is preliminary data.</text>
</comment>
<evidence type="ECO:0000256" key="2">
    <source>
        <dbReference type="ARBA" id="ARBA00023043"/>
    </source>
</evidence>
<dbReference type="InterPro" id="IPR002110">
    <property type="entry name" value="Ankyrin_rpt"/>
</dbReference>
<dbReference type="InterPro" id="IPR036770">
    <property type="entry name" value="Ankyrin_rpt-contain_sf"/>
</dbReference>
<proteinExistence type="predicted"/>